<evidence type="ECO:0000313" key="2">
    <source>
        <dbReference type="Proteomes" id="UP001500466"/>
    </source>
</evidence>
<dbReference type="Proteomes" id="UP001500466">
    <property type="component" value="Unassembled WGS sequence"/>
</dbReference>
<name>A0ABP9HUP4_9ACTN</name>
<dbReference type="InterPro" id="IPR029057">
    <property type="entry name" value="PRTase-like"/>
</dbReference>
<accession>A0ABP9HUP4</accession>
<evidence type="ECO:0000313" key="1">
    <source>
        <dbReference type="EMBL" id="GAA4979184.1"/>
    </source>
</evidence>
<sequence length="225" mass="24626">MCQVCRGPAKTEYATCWPCREARKILGAGVADAVIPVSLALKGEQYANELWRYKNAAGPQQQYFRTGLAAVLWRFLDRHERCIADHCSVPALRVVTTVPSTSGRVDHPLRTMVSVMVGATRDRYRDMLIAAPNASELGRTASSLRYTSEALRDESVLLVDDTWTTGNHAQSAASALKAAGAGRVAVVVLGRHLNTDFGDTATHVERARLRQFSWESCVLCNPHSG</sequence>
<dbReference type="Gene3D" id="3.40.50.2020">
    <property type="match status" value="1"/>
</dbReference>
<dbReference type="SUPFAM" id="SSF53271">
    <property type="entry name" value="PRTase-like"/>
    <property type="match status" value="1"/>
</dbReference>
<organism evidence="1 2">
    <name type="scientific">Yinghuangia aomiensis</name>
    <dbReference type="NCBI Taxonomy" id="676205"/>
    <lineage>
        <taxon>Bacteria</taxon>
        <taxon>Bacillati</taxon>
        <taxon>Actinomycetota</taxon>
        <taxon>Actinomycetes</taxon>
        <taxon>Kitasatosporales</taxon>
        <taxon>Streptomycetaceae</taxon>
        <taxon>Yinghuangia</taxon>
    </lineage>
</organism>
<comment type="caution">
    <text evidence="1">The sequence shown here is derived from an EMBL/GenBank/DDBJ whole genome shotgun (WGS) entry which is preliminary data.</text>
</comment>
<protein>
    <recommendedName>
        <fullName evidence="3">ComF family protein</fullName>
    </recommendedName>
</protein>
<gene>
    <name evidence="1" type="ORF">GCM10023205_54560</name>
</gene>
<keyword evidence="2" id="KW-1185">Reference proteome</keyword>
<evidence type="ECO:0008006" key="3">
    <source>
        <dbReference type="Google" id="ProtNLM"/>
    </source>
</evidence>
<dbReference type="EMBL" id="BAABHS010000021">
    <property type="protein sequence ID" value="GAA4979184.1"/>
    <property type="molecule type" value="Genomic_DNA"/>
</dbReference>
<reference evidence="2" key="1">
    <citation type="journal article" date="2019" name="Int. J. Syst. Evol. Microbiol.">
        <title>The Global Catalogue of Microorganisms (GCM) 10K type strain sequencing project: providing services to taxonomists for standard genome sequencing and annotation.</title>
        <authorList>
            <consortium name="The Broad Institute Genomics Platform"/>
            <consortium name="The Broad Institute Genome Sequencing Center for Infectious Disease"/>
            <person name="Wu L."/>
            <person name="Ma J."/>
        </authorList>
    </citation>
    <scope>NUCLEOTIDE SEQUENCE [LARGE SCALE GENOMIC DNA]</scope>
    <source>
        <strain evidence="2">JCM 17986</strain>
    </source>
</reference>
<proteinExistence type="predicted"/>